<organism evidence="10 11">
    <name type="scientific">Galendromus occidentalis</name>
    <name type="common">western predatory mite</name>
    <dbReference type="NCBI Taxonomy" id="34638"/>
    <lineage>
        <taxon>Eukaryota</taxon>
        <taxon>Metazoa</taxon>
        <taxon>Ecdysozoa</taxon>
        <taxon>Arthropoda</taxon>
        <taxon>Chelicerata</taxon>
        <taxon>Arachnida</taxon>
        <taxon>Acari</taxon>
        <taxon>Parasitiformes</taxon>
        <taxon>Mesostigmata</taxon>
        <taxon>Gamasina</taxon>
        <taxon>Phytoseioidea</taxon>
        <taxon>Phytoseiidae</taxon>
        <taxon>Typhlodrominae</taxon>
        <taxon>Galendromus</taxon>
    </lineage>
</organism>
<feature type="transmembrane region" description="Helical" evidence="8">
    <location>
        <begin position="198"/>
        <end position="217"/>
    </location>
</feature>
<evidence type="ECO:0000256" key="2">
    <source>
        <dbReference type="ARBA" id="ARBA00005944"/>
    </source>
</evidence>
<feature type="chain" id="PRO_5042579473" description="Chloride channel CLIC-like protein 1" evidence="9">
    <location>
        <begin position="19"/>
        <end position="441"/>
    </location>
</feature>
<keyword evidence="6 8" id="KW-0472">Membrane</keyword>
<dbReference type="GeneID" id="100902164"/>
<keyword evidence="9" id="KW-0732">Signal</keyword>
<evidence type="ECO:0000256" key="4">
    <source>
        <dbReference type="ARBA" id="ARBA00022692"/>
    </source>
</evidence>
<evidence type="ECO:0000256" key="8">
    <source>
        <dbReference type="SAM" id="Phobius"/>
    </source>
</evidence>
<evidence type="ECO:0000313" key="11">
    <source>
        <dbReference type="RefSeq" id="XP_028966964.1"/>
    </source>
</evidence>
<dbReference type="KEGG" id="goe:100902164"/>
<feature type="compositionally biased region" description="Basic and acidic residues" evidence="7">
    <location>
        <begin position="382"/>
        <end position="397"/>
    </location>
</feature>
<feature type="signal peptide" evidence="9">
    <location>
        <begin position="1"/>
        <end position="18"/>
    </location>
</feature>
<feature type="transmembrane region" description="Helical" evidence="8">
    <location>
        <begin position="224"/>
        <end position="241"/>
    </location>
</feature>
<gene>
    <name evidence="11" type="primary">LOC100902164</name>
</gene>
<dbReference type="PANTHER" id="PTHR34093:SF1">
    <property type="entry name" value="CHLORIDE CHANNEL CLIC-LIKE PROTEIN 1"/>
    <property type="match status" value="1"/>
</dbReference>
<evidence type="ECO:0000313" key="10">
    <source>
        <dbReference type="Proteomes" id="UP000694867"/>
    </source>
</evidence>
<reference evidence="11" key="1">
    <citation type="submission" date="2025-08" db="UniProtKB">
        <authorList>
            <consortium name="RefSeq"/>
        </authorList>
    </citation>
    <scope>IDENTIFICATION</scope>
</reference>
<evidence type="ECO:0000256" key="1">
    <source>
        <dbReference type="ARBA" id="ARBA00004141"/>
    </source>
</evidence>
<feature type="transmembrane region" description="Helical" evidence="8">
    <location>
        <begin position="340"/>
        <end position="359"/>
    </location>
</feature>
<keyword evidence="10" id="KW-1185">Reference proteome</keyword>
<sequence>MRSTSFLWICSILHFGCGEQLSIRDELLREKSEWLEPGRDRRFLGQAPVETAQPCVGEQPEEIEDLQKNLKISEKQLSKCEATLVKLQLIADVSNNGKLDANLVYLKKIIVGILNRFDGGHHPRRGVPSELSLSLSEKERGELRQLLDKLDQNSVPRMVEKMQDVINKARVTYDGVESHSFFRQWYLDMCLILGEMDLFLAIQLSIAVCAILFVYIAATCRSKLVTLSYLLLFGAWISYFWHWQTMLRRSQANRHILIRNNPCEDNRAFYNPLRFFHTNSEECEKYLRKMFTPMFWEFTPMEVLFDMVATYTSNLVSVLIVNIMGAVGDAVRDFADKQSWFSILPAFLVLFMVLLVLLFKLSGWGVSLFYGAVRLQPPQEQPRIETRQPRPTLERSTFRVPRGLPPTRRISWQEGHRSRVRPTRYRAYDSDSDGYQTAGEL</sequence>
<evidence type="ECO:0000256" key="7">
    <source>
        <dbReference type="SAM" id="MobiDB-lite"/>
    </source>
</evidence>
<protein>
    <recommendedName>
        <fullName evidence="3">Chloride channel CLIC-like protein 1</fullName>
    </recommendedName>
</protein>
<dbReference type="GO" id="GO:0005783">
    <property type="term" value="C:endoplasmic reticulum"/>
    <property type="evidence" value="ECO:0007669"/>
    <property type="project" value="TreeGrafter"/>
</dbReference>
<evidence type="ECO:0000256" key="9">
    <source>
        <dbReference type="SAM" id="SignalP"/>
    </source>
</evidence>
<dbReference type="GO" id="GO:0005254">
    <property type="term" value="F:chloride channel activity"/>
    <property type="evidence" value="ECO:0007669"/>
    <property type="project" value="TreeGrafter"/>
</dbReference>
<proteinExistence type="inferred from homology"/>
<name>A0AAJ7SE53_9ACAR</name>
<dbReference type="InterPro" id="IPR009231">
    <property type="entry name" value="Chloride_chnl_CLIC-like"/>
</dbReference>
<keyword evidence="4 8" id="KW-0812">Transmembrane</keyword>
<dbReference type="GO" id="GO:0016020">
    <property type="term" value="C:membrane"/>
    <property type="evidence" value="ECO:0007669"/>
    <property type="project" value="UniProtKB-SubCell"/>
</dbReference>
<feature type="transmembrane region" description="Helical" evidence="8">
    <location>
        <begin position="308"/>
        <end position="328"/>
    </location>
</feature>
<comment type="similarity">
    <text evidence="2">Belongs to the chloride channel MCLC family.</text>
</comment>
<dbReference type="PANTHER" id="PTHR34093">
    <property type="entry name" value="CHLORIDE CHANNEL CLIC-LIKE PROTEIN 1"/>
    <property type="match status" value="1"/>
</dbReference>
<feature type="region of interest" description="Disordered" evidence="7">
    <location>
        <begin position="380"/>
        <end position="441"/>
    </location>
</feature>
<dbReference type="RefSeq" id="XP_028966964.1">
    <property type="nucleotide sequence ID" value="XM_029111131.1"/>
</dbReference>
<keyword evidence="5 8" id="KW-1133">Transmembrane helix</keyword>
<evidence type="ECO:0000256" key="5">
    <source>
        <dbReference type="ARBA" id="ARBA00022989"/>
    </source>
</evidence>
<evidence type="ECO:0000256" key="6">
    <source>
        <dbReference type="ARBA" id="ARBA00023136"/>
    </source>
</evidence>
<comment type="subcellular location">
    <subcellularLocation>
        <location evidence="1">Membrane</location>
        <topology evidence="1">Multi-pass membrane protein</topology>
    </subcellularLocation>
</comment>
<dbReference type="Proteomes" id="UP000694867">
    <property type="component" value="Unplaced"/>
</dbReference>
<evidence type="ECO:0000256" key="3">
    <source>
        <dbReference type="ARBA" id="ARBA00015571"/>
    </source>
</evidence>
<dbReference type="AlphaFoldDB" id="A0AAJ7SE53"/>
<accession>A0AAJ7SE53</accession>